<dbReference type="InterPro" id="IPR045820">
    <property type="entry name" value="CLEC16A/TT9_C"/>
</dbReference>
<dbReference type="EMBL" id="LLXL01000279">
    <property type="protein sequence ID" value="PKK74861.1"/>
    <property type="molecule type" value="Genomic_DNA"/>
</dbReference>
<dbReference type="AlphaFoldDB" id="A0A2N1NLY6"/>
<comment type="caution">
    <text evidence="5">The sequence shown here is derived from an EMBL/GenBank/DDBJ whole genome shotgun (WGS) entry which is preliminary data.</text>
</comment>
<dbReference type="InterPro" id="IPR039272">
    <property type="entry name" value="CLEC16A/TT9"/>
</dbReference>
<dbReference type="PANTHER" id="PTHR21481">
    <property type="entry name" value="PROTEIN CLEC16A"/>
    <property type="match status" value="1"/>
</dbReference>
<dbReference type="GO" id="GO:0016197">
    <property type="term" value="P:endosomal transport"/>
    <property type="evidence" value="ECO:0007669"/>
    <property type="project" value="TreeGrafter"/>
</dbReference>
<dbReference type="VEuPathDB" id="FungiDB:FUN_019698"/>
<evidence type="ECO:0000313" key="5">
    <source>
        <dbReference type="EMBL" id="PKK74861.1"/>
    </source>
</evidence>
<dbReference type="InterPro" id="IPR019155">
    <property type="entry name" value="CLEC16A/TT9_N"/>
</dbReference>
<keyword evidence="2" id="KW-0072">Autophagy</keyword>
<dbReference type="VEuPathDB" id="FungiDB:RhiirA1_453619"/>
<dbReference type="Pfam" id="PF19439">
    <property type="entry name" value="CLEC16A_C"/>
    <property type="match status" value="1"/>
</dbReference>
<dbReference type="VEuPathDB" id="FungiDB:RhiirFUN_018596"/>
<gene>
    <name evidence="5" type="ORF">RhiirC2_273152</name>
</gene>
<dbReference type="Proteomes" id="UP000233469">
    <property type="component" value="Unassembled WGS sequence"/>
</dbReference>
<dbReference type="GO" id="GO:1901096">
    <property type="term" value="P:regulation of autophagosome maturation"/>
    <property type="evidence" value="ECO:0007669"/>
    <property type="project" value="TreeGrafter"/>
</dbReference>
<comment type="similarity">
    <text evidence="1">Belongs to the CLEC16A/gop-1 family.</text>
</comment>
<feature type="domain" description="CLEC16A/TT9 C-terminal" evidence="4">
    <location>
        <begin position="289"/>
        <end position="336"/>
    </location>
</feature>
<dbReference type="PANTHER" id="PTHR21481:SF0">
    <property type="entry name" value="PROTEIN CLEC16A"/>
    <property type="match status" value="1"/>
</dbReference>
<evidence type="ECO:0000259" key="4">
    <source>
        <dbReference type="Pfam" id="PF19439"/>
    </source>
</evidence>
<evidence type="ECO:0000259" key="3">
    <source>
        <dbReference type="Pfam" id="PF09758"/>
    </source>
</evidence>
<dbReference type="GO" id="GO:0006914">
    <property type="term" value="P:autophagy"/>
    <property type="evidence" value="ECO:0007669"/>
    <property type="project" value="UniProtKB-KW"/>
</dbReference>
<sequence>MTTYLNWLPSLSIGAYFGSAGENSKPQSPVTPIQTTQSENNKMFGFWNEIFGKAPKIEKYSPENIRRLSDLLRKQSKNGSDDSIVDVLKEMTQVLVWGDQHKPVILEYFFENNIHDIILTLLKQTKSLHITKQILQTMNILFENIHDLTSLYFLLSNNYVNEIICHEFDFSNDEILAYYIIFLRTLSLKLDSNTLFFFFNERHDDFPLYSEAIKFFKSDESMIRASVRTVTLNIFAVNDAQMQEFVLDRNASPYFSNLVNFISDFSRILDEISDKPDYYKRYQTFNYYLVEHCDNFYYINDIINLENERMNQELTSHLMDLLLKPIYADSLVKRELLPYKQTRQFICKSINVIQEEESL</sequence>
<reference evidence="5 6" key="2">
    <citation type="submission" date="2017-10" db="EMBL/GenBank/DDBJ databases">
        <title>Extensive intraspecific genome diversity in a model arbuscular mycorrhizal fungus.</title>
        <authorList>
            <person name="Chen E.C.H."/>
            <person name="Morin E."/>
            <person name="Baudet D."/>
            <person name="Noel J."/>
            <person name="Ndikumana S."/>
            <person name="Charron P."/>
            <person name="St-Onge C."/>
            <person name="Giorgi J."/>
            <person name="Grigoriev I.V."/>
            <person name="Roux C."/>
            <person name="Martin F.M."/>
            <person name="Corradi N."/>
        </authorList>
    </citation>
    <scope>NUCLEOTIDE SEQUENCE [LARGE SCALE GENOMIC DNA]</scope>
    <source>
        <strain evidence="5 6">C2</strain>
    </source>
</reference>
<evidence type="ECO:0000256" key="1">
    <source>
        <dbReference type="ARBA" id="ARBA00006441"/>
    </source>
</evidence>
<accession>A0A2N1NLY6</accession>
<dbReference type="GO" id="GO:0007034">
    <property type="term" value="P:vacuolar transport"/>
    <property type="evidence" value="ECO:0007669"/>
    <property type="project" value="TreeGrafter"/>
</dbReference>
<dbReference type="GO" id="GO:0005794">
    <property type="term" value="C:Golgi apparatus"/>
    <property type="evidence" value="ECO:0007669"/>
    <property type="project" value="TreeGrafter"/>
</dbReference>
<name>A0A2N1NLY6_9GLOM</name>
<protein>
    <submittedName>
        <fullName evidence="5">Uncharacterized protein</fullName>
    </submittedName>
</protein>
<evidence type="ECO:0000313" key="6">
    <source>
        <dbReference type="Proteomes" id="UP000233469"/>
    </source>
</evidence>
<evidence type="ECO:0000256" key="2">
    <source>
        <dbReference type="ARBA" id="ARBA00023006"/>
    </source>
</evidence>
<reference evidence="5 6" key="1">
    <citation type="submission" date="2016-04" db="EMBL/GenBank/DDBJ databases">
        <title>Genome analyses suggest a sexual origin of heterokaryosis in a supposedly ancient asexual fungus.</title>
        <authorList>
            <person name="Ropars J."/>
            <person name="Sedzielewska K."/>
            <person name="Noel J."/>
            <person name="Charron P."/>
            <person name="Farinelli L."/>
            <person name="Marton T."/>
            <person name="Kruger M."/>
            <person name="Pelin A."/>
            <person name="Brachmann A."/>
            <person name="Corradi N."/>
        </authorList>
    </citation>
    <scope>NUCLEOTIDE SEQUENCE [LARGE SCALE GENOMIC DNA]</scope>
    <source>
        <strain evidence="5 6">C2</strain>
    </source>
</reference>
<dbReference type="GO" id="GO:0005770">
    <property type="term" value="C:late endosome"/>
    <property type="evidence" value="ECO:0007669"/>
    <property type="project" value="TreeGrafter"/>
</dbReference>
<organism evidence="5 6">
    <name type="scientific">Rhizophagus irregularis</name>
    <dbReference type="NCBI Taxonomy" id="588596"/>
    <lineage>
        <taxon>Eukaryota</taxon>
        <taxon>Fungi</taxon>
        <taxon>Fungi incertae sedis</taxon>
        <taxon>Mucoromycota</taxon>
        <taxon>Glomeromycotina</taxon>
        <taxon>Glomeromycetes</taxon>
        <taxon>Glomerales</taxon>
        <taxon>Glomeraceae</taxon>
        <taxon>Rhizophagus</taxon>
    </lineage>
</organism>
<dbReference type="Pfam" id="PF09758">
    <property type="entry name" value="FPL"/>
    <property type="match status" value="1"/>
</dbReference>
<proteinExistence type="inferred from homology"/>
<feature type="domain" description="FPL" evidence="3">
    <location>
        <begin position="88"/>
        <end position="235"/>
    </location>
</feature>